<proteinExistence type="inferred from homology"/>
<dbReference type="Pfam" id="PF03466">
    <property type="entry name" value="LysR_substrate"/>
    <property type="match status" value="1"/>
</dbReference>
<name>A0A1N7P3X6_9GAMM</name>
<dbReference type="SUPFAM" id="SSF53850">
    <property type="entry name" value="Periplasmic binding protein-like II"/>
    <property type="match status" value="1"/>
</dbReference>
<dbReference type="PROSITE" id="PS50931">
    <property type="entry name" value="HTH_LYSR"/>
    <property type="match status" value="1"/>
</dbReference>
<sequence length="315" mass="35932">MKSLRHRLPTLTSLMAFEAAGRTLNFTQAAQELHVSQAAISKQIKYLEAYLCFKLFERHGRRVSLSLRGEQLHHKVSASFNYLADAVDEQRASDTTTSVTVSANTAMSHYWLSNAINEFHRAHSTRAIHIRVITSDNTRDLFSEEVNIAIAYDPGARINWTMNPLFAEEMFPIASADYLHKHPFTGDTPAELMDHKLLDFERIEPNWINWKIWFDALSVDTDKLKISSGFNNYIMLIDAAKRGQGVTLGTRYLIDSKLQEGQLIRLSDFSVLSGRSYWLALNEAKPITKDTLLFFEWLKSYQPLKGTDTLTSIPQ</sequence>
<comment type="similarity">
    <text evidence="1">Belongs to the LysR transcriptional regulatory family.</text>
</comment>
<dbReference type="InterPro" id="IPR036390">
    <property type="entry name" value="WH_DNA-bd_sf"/>
</dbReference>
<dbReference type="GO" id="GO:0003700">
    <property type="term" value="F:DNA-binding transcription factor activity"/>
    <property type="evidence" value="ECO:0007669"/>
    <property type="project" value="InterPro"/>
</dbReference>
<dbReference type="Proteomes" id="UP000185999">
    <property type="component" value="Unassembled WGS sequence"/>
</dbReference>
<dbReference type="InterPro" id="IPR036388">
    <property type="entry name" value="WH-like_DNA-bd_sf"/>
</dbReference>
<gene>
    <name evidence="6" type="ORF">SAMN05421760_112104</name>
</gene>
<organism evidence="6 7">
    <name type="scientific">Neptunomonas antarctica</name>
    <dbReference type="NCBI Taxonomy" id="619304"/>
    <lineage>
        <taxon>Bacteria</taxon>
        <taxon>Pseudomonadati</taxon>
        <taxon>Pseudomonadota</taxon>
        <taxon>Gammaproteobacteria</taxon>
        <taxon>Oceanospirillales</taxon>
        <taxon>Oceanospirillaceae</taxon>
        <taxon>Neptunomonas</taxon>
    </lineage>
</organism>
<dbReference type="AlphaFoldDB" id="A0A1N7P3X6"/>
<evidence type="ECO:0000313" key="7">
    <source>
        <dbReference type="Proteomes" id="UP000185999"/>
    </source>
</evidence>
<evidence type="ECO:0000313" key="6">
    <source>
        <dbReference type="EMBL" id="SIT05274.1"/>
    </source>
</evidence>
<dbReference type="SUPFAM" id="SSF46785">
    <property type="entry name" value="Winged helix' DNA-binding domain"/>
    <property type="match status" value="1"/>
</dbReference>
<accession>A0A1N7P3X6</accession>
<keyword evidence="3 6" id="KW-0238">DNA-binding</keyword>
<reference evidence="7" key="1">
    <citation type="submission" date="2017-01" db="EMBL/GenBank/DDBJ databases">
        <authorList>
            <person name="Varghese N."/>
            <person name="Submissions S."/>
        </authorList>
    </citation>
    <scope>NUCLEOTIDE SEQUENCE [LARGE SCALE GENOMIC DNA]</scope>
    <source>
        <strain evidence="7">DSM 22306</strain>
    </source>
</reference>
<evidence type="ECO:0000256" key="4">
    <source>
        <dbReference type="ARBA" id="ARBA00023163"/>
    </source>
</evidence>
<evidence type="ECO:0000256" key="3">
    <source>
        <dbReference type="ARBA" id="ARBA00023125"/>
    </source>
</evidence>
<evidence type="ECO:0000256" key="1">
    <source>
        <dbReference type="ARBA" id="ARBA00009437"/>
    </source>
</evidence>
<dbReference type="PANTHER" id="PTHR30537:SF5">
    <property type="entry name" value="HTH-TYPE TRANSCRIPTIONAL ACTIVATOR TTDR-RELATED"/>
    <property type="match status" value="1"/>
</dbReference>
<keyword evidence="2" id="KW-0805">Transcription regulation</keyword>
<dbReference type="InterPro" id="IPR005119">
    <property type="entry name" value="LysR_subst-bd"/>
</dbReference>
<dbReference type="InterPro" id="IPR000847">
    <property type="entry name" value="LysR_HTH_N"/>
</dbReference>
<dbReference type="PANTHER" id="PTHR30537">
    <property type="entry name" value="HTH-TYPE TRANSCRIPTIONAL REGULATOR"/>
    <property type="match status" value="1"/>
</dbReference>
<keyword evidence="4" id="KW-0804">Transcription</keyword>
<dbReference type="STRING" id="619304.SAMN05421760_112104"/>
<evidence type="ECO:0000259" key="5">
    <source>
        <dbReference type="PROSITE" id="PS50931"/>
    </source>
</evidence>
<keyword evidence="7" id="KW-1185">Reference proteome</keyword>
<evidence type="ECO:0000256" key="2">
    <source>
        <dbReference type="ARBA" id="ARBA00023015"/>
    </source>
</evidence>
<dbReference type="GO" id="GO:0003677">
    <property type="term" value="F:DNA binding"/>
    <property type="evidence" value="ECO:0007669"/>
    <property type="project" value="UniProtKB-KW"/>
</dbReference>
<protein>
    <submittedName>
        <fullName evidence="6">DNA-binding transcriptional regulator, LysR family</fullName>
    </submittedName>
</protein>
<dbReference type="OrthoDB" id="6787458at2"/>
<dbReference type="EMBL" id="FTOE01000012">
    <property type="protein sequence ID" value="SIT05274.1"/>
    <property type="molecule type" value="Genomic_DNA"/>
</dbReference>
<dbReference type="InterPro" id="IPR058163">
    <property type="entry name" value="LysR-type_TF_proteobact-type"/>
</dbReference>
<dbReference type="Pfam" id="PF00126">
    <property type="entry name" value="HTH_1"/>
    <property type="match status" value="1"/>
</dbReference>
<feature type="domain" description="HTH lysR-type" evidence="5">
    <location>
        <begin position="9"/>
        <end position="66"/>
    </location>
</feature>
<dbReference type="Gene3D" id="1.10.10.10">
    <property type="entry name" value="Winged helix-like DNA-binding domain superfamily/Winged helix DNA-binding domain"/>
    <property type="match status" value="1"/>
</dbReference>
<dbReference type="PRINTS" id="PR00039">
    <property type="entry name" value="HTHLYSR"/>
</dbReference>
<dbReference type="RefSeq" id="WP_054341973.1">
    <property type="nucleotide sequence ID" value="NZ_FTOE01000012.1"/>
</dbReference>
<dbReference type="Gene3D" id="3.40.190.10">
    <property type="entry name" value="Periplasmic binding protein-like II"/>
    <property type="match status" value="2"/>
</dbReference>